<dbReference type="AlphaFoldDB" id="X1DS73"/>
<comment type="caution">
    <text evidence="2">The sequence shown here is derived from an EMBL/GenBank/DDBJ whole genome shotgun (WGS) entry which is preliminary data.</text>
</comment>
<name>X1DS73_9ZZZZ</name>
<feature type="transmembrane region" description="Helical" evidence="1">
    <location>
        <begin position="13"/>
        <end position="31"/>
    </location>
</feature>
<dbReference type="EMBL" id="BART01032453">
    <property type="protein sequence ID" value="GAH11095.1"/>
    <property type="molecule type" value="Genomic_DNA"/>
</dbReference>
<feature type="transmembrane region" description="Helical" evidence="1">
    <location>
        <begin position="85"/>
        <end position="103"/>
    </location>
</feature>
<protein>
    <submittedName>
        <fullName evidence="2">Uncharacterized protein</fullName>
    </submittedName>
</protein>
<organism evidence="2">
    <name type="scientific">marine sediment metagenome</name>
    <dbReference type="NCBI Taxonomy" id="412755"/>
    <lineage>
        <taxon>unclassified sequences</taxon>
        <taxon>metagenomes</taxon>
        <taxon>ecological metagenomes</taxon>
    </lineage>
</organism>
<keyword evidence="1" id="KW-1133">Transmembrane helix</keyword>
<evidence type="ECO:0000256" key="1">
    <source>
        <dbReference type="SAM" id="Phobius"/>
    </source>
</evidence>
<keyword evidence="1" id="KW-0472">Membrane</keyword>
<gene>
    <name evidence="2" type="ORF">S01H4_56076</name>
</gene>
<keyword evidence="1" id="KW-0812">Transmembrane</keyword>
<proteinExistence type="predicted"/>
<reference evidence="2" key="1">
    <citation type="journal article" date="2014" name="Front. Microbiol.">
        <title>High frequency of phylogenetically diverse reductive dehalogenase-homologous genes in deep subseafloor sedimentary metagenomes.</title>
        <authorList>
            <person name="Kawai M."/>
            <person name="Futagami T."/>
            <person name="Toyoda A."/>
            <person name="Takaki Y."/>
            <person name="Nishi S."/>
            <person name="Hori S."/>
            <person name="Arai W."/>
            <person name="Tsubouchi T."/>
            <person name="Morono Y."/>
            <person name="Uchiyama I."/>
            <person name="Ito T."/>
            <person name="Fujiyama A."/>
            <person name="Inagaki F."/>
            <person name="Takami H."/>
        </authorList>
    </citation>
    <scope>NUCLEOTIDE SEQUENCE</scope>
    <source>
        <strain evidence="2">Expedition CK06-06</strain>
    </source>
</reference>
<accession>X1DS73</accession>
<evidence type="ECO:0000313" key="2">
    <source>
        <dbReference type="EMBL" id="GAH11095.1"/>
    </source>
</evidence>
<sequence>ITMKLITVTIIRIVEKAVAGPIFLVFINLYIPTGIVAKFDLAKNVVAPNSPIEIAKLNKPAIMIPGSSKGSSIFMNVLNLDAPRLLATLIIVGSMLALVAAIMRLANGKATNVCAITITRAIFSYINEERYKLNNEKANEIEEIASGSITITPLND</sequence>
<feature type="non-terminal residue" evidence="2">
    <location>
        <position position="1"/>
    </location>
</feature>